<evidence type="ECO:0000313" key="2">
    <source>
        <dbReference type="EMBL" id="NYG98336.1"/>
    </source>
</evidence>
<name>A0A852Y5W6_9MICO</name>
<gene>
    <name evidence="2" type="ORF">BJ979_000962</name>
</gene>
<comment type="caution">
    <text evidence="2">The sequence shown here is derived from an EMBL/GenBank/DDBJ whole genome shotgun (WGS) entry which is preliminary data.</text>
</comment>
<proteinExistence type="predicted"/>
<feature type="compositionally biased region" description="Pro residues" evidence="1">
    <location>
        <begin position="687"/>
        <end position="697"/>
    </location>
</feature>
<evidence type="ECO:0000313" key="3">
    <source>
        <dbReference type="Proteomes" id="UP000553888"/>
    </source>
</evidence>
<dbReference type="AlphaFoldDB" id="A0A852Y5W6"/>
<accession>A0A852Y5W6</accession>
<dbReference type="EMBL" id="JACBZY010000001">
    <property type="protein sequence ID" value="NYG98336.1"/>
    <property type="molecule type" value="Genomic_DNA"/>
</dbReference>
<keyword evidence="3" id="KW-1185">Reference proteome</keyword>
<feature type="region of interest" description="Disordered" evidence="1">
    <location>
        <begin position="684"/>
        <end position="726"/>
    </location>
</feature>
<dbReference type="RefSeq" id="WP_179565704.1">
    <property type="nucleotide sequence ID" value="NZ_JACBZY010000001.1"/>
</dbReference>
<organism evidence="2 3">
    <name type="scientific">Schumannella luteola</name>
    <dbReference type="NCBI Taxonomy" id="472059"/>
    <lineage>
        <taxon>Bacteria</taxon>
        <taxon>Bacillati</taxon>
        <taxon>Actinomycetota</taxon>
        <taxon>Actinomycetes</taxon>
        <taxon>Micrococcales</taxon>
        <taxon>Microbacteriaceae</taxon>
        <taxon>Schumannella</taxon>
    </lineage>
</organism>
<sequence>MSRSESTSASALDRADHASSDSSPRLLTLADAARLARVQRPVVSMWRLRHATGPTPFPDPVVDGASGLRWDAHEVARWLGDTRHGNNPEALAEVELVGTSRAESAPESASSSAPAPGLVSALIALRAVHEAPLSSVPLDELADLADDLDPHDLFAAQEVLRAGDDLGAAVVRADALVESAFSPAAAIEHHRAATRGLAQSVLSTAVEALVAELAHGILGAAGEAVVSTVSGRSGDLVHAVAAAAPGVAIAPAASDDRELRQRAVAHGVALAHAAAANAAHPALSLLLLAGERPAQADIDELDHAVVGLSAGARLLVLGPAALLADGGLPASAARVRSELLRSGVVRAIVRLGSGVFSRTPQRAMALWLIEGGSSSTPLGDQTTLLADLTVAGLDPAVRHDLVADVVAALGSDLERRAHAFRFSRLARTSRLVARGALVDADAALAPPSAFARSQRELRARQLPAVVAELASRAGVPVDALLEPTPASALPSAERPDRTRTLGALRADGSVSLVSGTRLDSDLDLRAPSGVTVIGPAEVTGAAAVGDRRVDPLRLAAAHPSARRTEPGDVVVVTSPRPAAIVDAVGRAVVQSPARVVRIRAADAGLVPELIAADIAAAGRGAGARSSDPNRWVLRRVAPGQVEGMRAALAPIEAERRSLRERLALLDELGGALAEAVVLDVLRAPPAASDPPAEPPDPASDRTDPTPRPSRQTPGAARQNTRQNRSR</sequence>
<dbReference type="Proteomes" id="UP000553888">
    <property type="component" value="Unassembled WGS sequence"/>
</dbReference>
<protein>
    <submittedName>
        <fullName evidence="2">Uncharacterized protein</fullName>
    </submittedName>
</protein>
<reference evidence="2 3" key="1">
    <citation type="submission" date="2020-07" db="EMBL/GenBank/DDBJ databases">
        <title>Sequencing the genomes of 1000 actinobacteria strains.</title>
        <authorList>
            <person name="Klenk H.-P."/>
        </authorList>
    </citation>
    <scope>NUCLEOTIDE SEQUENCE [LARGE SCALE GENOMIC DNA]</scope>
    <source>
        <strain evidence="2 3">DSM 23141</strain>
    </source>
</reference>
<feature type="compositionally biased region" description="Polar residues" evidence="1">
    <location>
        <begin position="708"/>
        <end position="726"/>
    </location>
</feature>
<evidence type="ECO:0000256" key="1">
    <source>
        <dbReference type="SAM" id="MobiDB-lite"/>
    </source>
</evidence>
<feature type="region of interest" description="Disordered" evidence="1">
    <location>
        <begin position="1"/>
        <end position="24"/>
    </location>
</feature>
<feature type="compositionally biased region" description="Polar residues" evidence="1">
    <location>
        <begin position="1"/>
        <end position="10"/>
    </location>
</feature>